<feature type="compositionally biased region" description="Low complexity" evidence="1">
    <location>
        <begin position="98"/>
        <end position="115"/>
    </location>
</feature>
<reference evidence="2" key="3">
    <citation type="submission" date="2022-01" db="UniProtKB">
        <authorList>
            <consortium name="EnsemblPlants"/>
        </authorList>
    </citation>
    <scope>IDENTIFICATION</scope>
    <source>
        <strain evidence="2">subsp. vulgare</strain>
    </source>
</reference>
<dbReference type="AlphaFoldDB" id="A0A8I6WPF7"/>
<feature type="compositionally biased region" description="Low complexity" evidence="1">
    <location>
        <begin position="122"/>
        <end position="134"/>
    </location>
</feature>
<feature type="region of interest" description="Disordered" evidence="1">
    <location>
        <begin position="348"/>
        <end position="372"/>
    </location>
</feature>
<dbReference type="Gramene" id="HORVU.MOREX.r3.1HG0012030.1">
    <property type="protein sequence ID" value="HORVU.MOREX.r3.1HG0012030.1.CDS1"/>
    <property type="gene ID" value="HORVU.MOREX.r3.1HG0012030"/>
</dbReference>
<dbReference type="Gramene" id="HORVU.MOREX.r2.1HG0009060.1">
    <property type="protein sequence ID" value="HORVU.MOREX.r2.1HG0009060.1.CDS.1"/>
    <property type="gene ID" value="HORVU.MOREX.r2.1HG0009060"/>
</dbReference>
<evidence type="ECO:0000256" key="1">
    <source>
        <dbReference type="SAM" id="MobiDB-lite"/>
    </source>
</evidence>
<feature type="region of interest" description="Disordered" evidence="1">
    <location>
        <begin position="296"/>
        <end position="326"/>
    </location>
</feature>
<organism evidence="2 3">
    <name type="scientific">Hordeum vulgare subsp. vulgare</name>
    <name type="common">Domesticated barley</name>
    <dbReference type="NCBI Taxonomy" id="112509"/>
    <lineage>
        <taxon>Eukaryota</taxon>
        <taxon>Viridiplantae</taxon>
        <taxon>Streptophyta</taxon>
        <taxon>Embryophyta</taxon>
        <taxon>Tracheophyta</taxon>
        <taxon>Spermatophyta</taxon>
        <taxon>Magnoliopsida</taxon>
        <taxon>Liliopsida</taxon>
        <taxon>Poales</taxon>
        <taxon>Poaceae</taxon>
        <taxon>BOP clade</taxon>
        <taxon>Pooideae</taxon>
        <taxon>Triticodae</taxon>
        <taxon>Triticeae</taxon>
        <taxon>Hordeinae</taxon>
        <taxon>Hordeum</taxon>
    </lineage>
</organism>
<evidence type="ECO:0000313" key="2">
    <source>
        <dbReference type="EnsemblPlants" id="HORVU.MOREX.r3.1HG0012030.1.CDS1"/>
    </source>
</evidence>
<accession>A0A8I6WPF7</accession>
<feature type="compositionally biased region" description="Low complexity" evidence="1">
    <location>
        <begin position="142"/>
        <end position="152"/>
    </location>
</feature>
<keyword evidence="3" id="KW-1185">Reference proteome</keyword>
<feature type="region of interest" description="Disordered" evidence="1">
    <location>
        <begin position="53"/>
        <end position="189"/>
    </location>
</feature>
<feature type="compositionally biased region" description="Basic and acidic residues" evidence="1">
    <location>
        <begin position="87"/>
        <end position="97"/>
    </location>
</feature>
<protein>
    <submittedName>
        <fullName evidence="2">Uncharacterized protein</fullName>
    </submittedName>
</protein>
<feature type="compositionally biased region" description="Basic and acidic residues" evidence="1">
    <location>
        <begin position="176"/>
        <end position="189"/>
    </location>
</feature>
<reference evidence="3" key="1">
    <citation type="journal article" date="2012" name="Nature">
        <title>A physical, genetic and functional sequence assembly of the barley genome.</title>
        <authorList>
            <consortium name="The International Barley Genome Sequencing Consortium"/>
            <person name="Mayer K.F."/>
            <person name="Waugh R."/>
            <person name="Brown J.W."/>
            <person name="Schulman A."/>
            <person name="Langridge P."/>
            <person name="Platzer M."/>
            <person name="Fincher G.B."/>
            <person name="Muehlbauer G.J."/>
            <person name="Sato K."/>
            <person name="Close T.J."/>
            <person name="Wise R.P."/>
            <person name="Stein N."/>
        </authorList>
    </citation>
    <scope>NUCLEOTIDE SEQUENCE [LARGE SCALE GENOMIC DNA]</scope>
    <source>
        <strain evidence="3">cv. Morex</strain>
    </source>
</reference>
<evidence type="ECO:0000313" key="3">
    <source>
        <dbReference type="Proteomes" id="UP000011116"/>
    </source>
</evidence>
<proteinExistence type="predicted"/>
<name>A0A8I6WPF7_HORVV</name>
<sequence length="372" mass="39115">MVLSVTTSSFTFIAPNFWNMAIASSAQLFRQSPLSIRATPVRRPISFAAVRLGRPGHKSRPNAPTQTDARPLGVRLTTHSPSNFGPDLRRRGHETYARARAYSSPRARPPVASTAISPQNPPARARSRPAPAMDGDLDLDLDAATGLASLASDKGKPRASRKTAAPKPKKVLTAEQRAKESTKRKDWRHAAGVRDEAIAAATAQQQITNARVAAATREALCMLGLNPSQHGLFNAAAVSTGSSAFPRALLPDSPRASSCNPVPGFHVYPQASCLLGECSSEVSVVAPSTPAPTTIDLNATPVAGGSSSGGATKRARQTPADQLPGARNLFDGMPAAGNDDYMQNMIFEGGAQSAGFNPGETQSQDGRGYNED</sequence>
<reference evidence="2" key="2">
    <citation type="submission" date="2020-10" db="EMBL/GenBank/DDBJ databases">
        <authorList>
            <person name="Scholz U."/>
            <person name="Mascher M."/>
            <person name="Fiebig A."/>
        </authorList>
    </citation>
    <scope>NUCLEOTIDE SEQUENCE [LARGE SCALE GENOMIC DNA]</scope>
    <source>
        <strain evidence="2">cv. Morex</strain>
    </source>
</reference>
<dbReference type="Proteomes" id="UP000011116">
    <property type="component" value="Chromosome 1H"/>
</dbReference>
<dbReference type="EnsemblPlants" id="HORVU.MOREX.r3.1HG0012030.1">
    <property type="protein sequence ID" value="HORVU.MOREX.r3.1HG0012030.1.CDS1"/>
    <property type="gene ID" value="HORVU.MOREX.r3.1HG0012030"/>
</dbReference>